<evidence type="ECO:0000313" key="5">
    <source>
        <dbReference type="EMBL" id="TVY09163.1"/>
    </source>
</evidence>
<evidence type="ECO:0000256" key="2">
    <source>
        <dbReference type="ARBA" id="ARBA00022723"/>
    </source>
</evidence>
<dbReference type="PANTHER" id="PTHR13794:SF58">
    <property type="entry name" value="MITOCHONDRIAL ENOLASE SUPERFAMILY MEMBER 1"/>
    <property type="match status" value="1"/>
</dbReference>
<feature type="domain" description="Mandelate racemase/muconate lactonizing enzyme C-terminal" evidence="4">
    <location>
        <begin position="125"/>
        <end position="230"/>
    </location>
</feature>
<dbReference type="GO" id="GO:0000287">
    <property type="term" value="F:magnesium ion binding"/>
    <property type="evidence" value="ECO:0007669"/>
    <property type="project" value="TreeGrafter"/>
</dbReference>
<dbReference type="InterPro" id="IPR029065">
    <property type="entry name" value="Enolase_C-like"/>
</dbReference>
<proteinExistence type="predicted"/>
<dbReference type="PANTHER" id="PTHR13794">
    <property type="entry name" value="ENOLASE SUPERFAMILY, MANDELATE RACEMASE"/>
    <property type="match status" value="1"/>
</dbReference>
<dbReference type="PROSITE" id="PS00908">
    <property type="entry name" value="MR_MLE_1"/>
    <property type="match status" value="1"/>
</dbReference>
<dbReference type="Gene3D" id="3.30.390.10">
    <property type="entry name" value="Enolase-like, N-terminal domain"/>
    <property type="match status" value="1"/>
</dbReference>
<dbReference type="SFLD" id="SFLDS00001">
    <property type="entry name" value="Enolase"/>
    <property type="match status" value="1"/>
</dbReference>
<gene>
    <name evidence="5" type="ORF">FPZ49_14565</name>
</gene>
<accession>A0A559KAN4</accession>
<evidence type="ECO:0000256" key="3">
    <source>
        <dbReference type="ARBA" id="ARBA00022842"/>
    </source>
</evidence>
<comment type="cofactor">
    <cofactor evidence="1">
        <name>Mg(2+)</name>
        <dbReference type="ChEBI" id="CHEBI:18420"/>
    </cofactor>
</comment>
<dbReference type="InterPro" id="IPR046945">
    <property type="entry name" value="RHMD-like"/>
</dbReference>
<evidence type="ECO:0000256" key="1">
    <source>
        <dbReference type="ARBA" id="ARBA00001946"/>
    </source>
</evidence>
<dbReference type="RefSeq" id="WP_144847859.1">
    <property type="nucleotide sequence ID" value="NZ_VNJI01000016.1"/>
</dbReference>
<dbReference type="SMART" id="SM00922">
    <property type="entry name" value="MR_MLE"/>
    <property type="match status" value="1"/>
</dbReference>
<dbReference type="SUPFAM" id="SSF54826">
    <property type="entry name" value="Enolase N-terminal domain-like"/>
    <property type="match status" value="1"/>
</dbReference>
<keyword evidence="2" id="KW-0479">Metal-binding</keyword>
<dbReference type="InterPro" id="IPR029017">
    <property type="entry name" value="Enolase-like_N"/>
</dbReference>
<dbReference type="SUPFAM" id="SSF51604">
    <property type="entry name" value="Enolase C-terminal domain-like"/>
    <property type="match status" value="1"/>
</dbReference>
<reference evidence="5 6" key="1">
    <citation type="submission" date="2019-07" db="EMBL/GenBank/DDBJ databases">
        <authorList>
            <person name="Kim J."/>
        </authorList>
    </citation>
    <scope>NUCLEOTIDE SEQUENCE [LARGE SCALE GENOMIC DNA]</scope>
    <source>
        <strain evidence="5 6">JC52</strain>
    </source>
</reference>
<dbReference type="OrthoDB" id="9775391at2"/>
<evidence type="ECO:0000259" key="4">
    <source>
        <dbReference type="SMART" id="SM00922"/>
    </source>
</evidence>
<dbReference type="InterPro" id="IPR018110">
    <property type="entry name" value="Mandel_Rmase/mucon_lact_enz_CS"/>
</dbReference>
<comment type="caution">
    <text evidence="5">The sequence shown here is derived from an EMBL/GenBank/DDBJ whole genome shotgun (WGS) entry which is preliminary data.</text>
</comment>
<dbReference type="GO" id="GO:0009063">
    <property type="term" value="P:amino acid catabolic process"/>
    <property type="evidence" value="ECO:0007669"/>
    <property type="project" value="InterPro"/>
</dbReference>
<dbReference type="InterPro" id="IPR013342">
    <property type="entry name" value="Mandelate_racemase_C"/>
</dbReference>
<dbReference type="SFLD" id="SFLDG00179">
    <property type="entry name" value="mandelate_racemase"/>
    <property type="match status" value="1"/>
</dbReference>
<dbReference type="EMBL" id="VNJI01000016">
    <property type="protein sequence ID" value="TVY09163.1"/>
    <property type="molecule type" value="Genomic_DNA"/>
</dbReference>
<evidence type="ECO:0000313" key="6">
    <source>
        <dbReference type="Proteomes" id="UP000317036"/>
    </source>
</evidence>
<dbReference type="Pfam" id="PF13378">
    <property type="entry name" value="MR_MLE_C"/>
    <property type="match status" value="1"/>
</dbReference>
<dbReference type="Pfam" id="PF02746">
    <property type="entry name" value="MR_MLE_N"/>
    <property type="match status" value="1"/>
</dbReference>
<sequence>MKIKRIETFTTRQLSVVRVTSEDGLQGYGQIAPYHANISALVLHQQVAPHALGADANDIEALVEKVVREEHKFPGSYICRAVGGLDTALWDLKGKRLGKSVSELLGGTPGKVKIYGSSMKRNISPAAEAERIQRLMETQGIEAFKIRIANNFANDVDVYPGRSEEVVRAVRKAIGNRAELFVDANSGLTPAKAIETGKMLAEYGVCHFEEPCPYMELEWTKQVADALDIPVTGGEQDTDLAQFRRMILMRAVDIVQPDICYVGGISRALEVAKMAEAVGMPCMPHAANLSMLTVFTMHMVSAIPNPGKYMEFTIEDDAWTNGLFTEPLKVEDGQVQVPQGPGWGITVNPEWLEKAEYQISE</sequence>
<dbReference type="GO" id="GO:0016836">
    <property type="term" value="F:hydro-lyase activity"/>
    <property type="evidence" value="ECO:0007669"/>
    <property type="project" value="TreeGrafter"/>
</dbReference>
<organism evidence="5 6">
    <name type="scientific">Paenibacillus cremeus</name>
    <dbReference type="NCBI Taxonomy" id="2163881"/>
    <lineage>
        <taxon>Bacteria</taxon>
        <taxon>Bacillati</taxon>
        <taxon>Bacillota</taxon>
        <taxon>Bacilli</taxon>
        <taxon>Bacillales</taxon>
        <taxon>Paenibacillaceae</taxon>
        <taxon>Paenibacillus</taxon>
    </lineage>
</organism>
<dbReference type="InterPro" id="IPR036849">
    <property type="entry name" value="Enolase-like_C_sf"/>
</dbReference>
<dbReference type="Proteomes" id="UP000317036">
    <property type="component" value="Unassembled WGS sequence"/>
</dbReference>
<dbReference type="Gene3D" id="3.20.20.120">
    <property type="entry name" value="Enolase-like C-terminal domain"/>
    <property type="match status" value="1"/>
</dbReference>
<dbReference type="InterPro" id="IPR013341">
    <property type="entry name" value="Mandelate_racemase_N_dom"/>
</dbReference>
<protein>
    <submittedName>
        <fullName evidence="5">Mandelate racemase/muconate lactonizing enzyme family protein</fullName>
    </submittedName>
</protein>
<dbReference type="GO" id="GO:0016052">
    <property type="term" value="P:carbohydrate catabolic process"/>
    <property type="evidence" value="ECO:0007669"/>
    <property type="project" value="TreeGrafter"/>
</dbReference>
<name>A0A559KAN4_9BACL</name>
<dbReference type="CDD" id="cd03316">
    <property type="entry name" value="MR_like"/>
    <property type="match status" value="1"/>
</dbReference>
<keyword evidence="3" id="KW-0460">Magnesium</keyword>
<dbReference type="AlphaFoldDB" id="A0A559KAN4"/>
<keyword evidence="6" id="KW-1185">Reference proteome</keyword>